<evidence type="ECO:0000313" key="2">
    <source>
        <dbReference type="Proteomes" id="UP000297527"/>
    </source>
</evidence>
<organism evidence="1 2">
    <name type="scientific">Botryotinia convoluta</name>
    <dbReference type="NCBI Taxonomy" id="54673"/>
    <lineage>
        <taxon>Eukaryota</taxon>
        <taxon>Fungi</taxon>
        <taxon>Dikarya</taxon>
        <taxon>Ascomycota</taxon>
        <taxon>Pezizomycotina</taxon>
        <taxon>Leotiomycetes</taxon>
        <taxon>Helotiales</taxon>
        <taxon>Sclerotiniaceae</taxon>
        <taxon>Botryotinia</taxon>
    </lineage>
</organism>
<comment type="caution">
    <text evidence="1">The sequence shown here is derived from an EMBL/GenBank/DDBJ whole genome shotgun (WGS) entry which is preliminary data.</text>
</comment>
<reference evidence="1 2" key="1">
    <citation type="submission" date="2017-12" db="EMBL/GenBank/DDBJ databases">
        <title>Comparative genomics of Botrytis spp.</title>
        <authorList>
            <person name="Valero-Jimenez C.A."/>
            <person name="Tapia P."/>
            <person name="Veloso J."/>
            <person name="Silva-Moreno E."/>
            <person name="Staats M."/>
            <person name="Valdes J.H."/>
            <person name="Van Kan J.A.L."/>
        </authorList>
    </citation>
    <scope>NUCLEOTIDE SEQUENCE [LARGE SCALE GENOMIC DNA]</scope>
    <source>
        <strain evidence="1 2">MUCL11595</strain>
    </source>
</reference>
<protein>
    <submittedName>
        <fullName evidence="1">Uncharacterized protein</fullName>
    </submittedName>
</protein>
<gene>
    <name evidence="1" type="ORF">BCON_0231g00040</name>
</gene>
<name>A0A4Z1HN54_9HELO</name>
<proteinExistence type="predicted"/>
<sequence>MNCSQLHHHANRDPAQCVDIDQKKNGRLAITLPTSQYTEYWMARSMCSVLLRGGVYVTTTPFVKTETPEILEAAPRELDFHDASMECSISIIETFLDRKIPSLVLDSTLCCVRDCSIRKSKSPGYCSDTENNNTWSDLLMEFVLTSLY</sequence>
<evidence type="ECO:0000313" key="1">
    <source>
        <dbReference type="EMBL" id="TGO48722.1"/>
    </source>
</evidence>
<dbReference type="EMBL" id="PQXN01000230">
    <property type="protein sequence ID" value="TGO48722.1"/>
    <property type="molecule type" value="Genomic_DNA"/>
</dbReference>
<accession>A0A4Z1HN54</accession>
<dbReference type="AlphaFoldDB" id="A0A4Z1HN54"/>
<dbReference type="Proteomes" id="UP000297527">
    <property type="component" value="Unassembled WGS sequence"/>
</dbReference>
<keyword evidence="2" id="KW-1185">Reference proteome</keyword>